<dbReference type="RefSeq" id="WP_245350930.1">
    <property type="nucleotide sequence ID" value="NZ_JAGINU010000001.1"/>
</dbReference>
<name>A0ABS4VXY4_9PSEU</name>
<keyword evidence="1" id="KW-0472">Membrane</keyword>
<gene>
    <name evidence="3" type="ORF">JOF36_004284</name>
</gene>
<accession>A0ABS4VXY4</accession>
<organism evidence="3 4">
    <name type="scientific">Pseudonocardia parietis</name>
    <dbReference type="NCBI Taxonomy" id="570936"/>
    <lineage>
        <taxon>Bacteria</taxon>
        <taxon>Bacillati</taxon>
        <taxon>Actinomycetota</taxon>
        <taxon>Actinomycetes</taxon>
        <taxon>Pseudonocardiales</taxon>
        <taxon>Pseudonocardiaceae</taxon>
        <taxon>Pseudonocardia</taxon>
    </lineage>
</organism>
<feature type="transmembrane region" description="Helical" evidence="1">
    <location>
        <begin position="21"/>
        <end position="43"/>
    </location>
</feature>
<protein>
    <recommendedName>
        <fullName evidence="2">Potassium channel domain-containing protein</fullName>
    </recommendedName>
</protein>
<keyword evidence="4" id="KW-1185">Reference proteome</keyword>
<feature type="transmembrane region" description="Helical" evidence="1">
    <location>
        <begin position="55"/>
        <end position="77"/>
    </location>
</feature>
<reference evidence="3 4" key="1">
    <citation type="submission" date="2021-03" db="EMBL/GenBank/DDBJ databases">
        <title>Sequencing the genomes of 1000 actinobacteria strains.</title>
        <authorList>
            <person name="Klenk H.-P."/>
        </authorList>
    </citation>
    <scope>NUCLEOTIDE SEQUENCE [LARGE SCALE GENOMIC DNA]</scope>
    <source>
        <strain evidence="3 4">DSM 45256</strain>
    </source>
</reference>
<keyword evidence="1" id="KW-0812">Transmembrane</keyword>
<dbReference type="Gene3D" id="1.10.287.70">
    <property type="match status" value="1"/>
</dbReference>
<sequence>MSSSAMTGRAYDELSRSERRWVLITTTLRSVASVTLLTVAYYVVPLDRSLDAGTAVRFVLGLLLVAGVLGWGVRAVLTSGTPRLRVIRAVAAGLPALLLLFAATYVLISQSVPGSFSEPLDRTDALYFTVTVFATVGFGDIAPVDEVARVITTIQMVVNLIAVGVIAKVLFGAADLAVQRRARGDEPSRPAP</sequence>
<evidence type="ECO:0000313" key="3">
    <source>
        <dbReference type="EMBL" id="MBP2368588.1"/>
    </source>
</evidence>
<dbReference type="Proteomes" id="UP001519295">
    <property type="component" value="Unassembled WGS sequence"/>
</dbReference>
<evidence type="ECO:0000256" key="1">
    <source>
        <dbReference type="SAM" id="Phobius"/>
    </source>
</evidence>
<feature type="domain" description="Potassium channel" evidence="2">
    <location>
        <begin position="97"/>
        <end position="170"/>
    </location>
</feature>
<dbReference type="Pfam" id="PF07885">
    <property type="entry name" value="Ion_trans_2"/>
    <property type="match status" value="1"/>
</dbReference>
<keyword evidence="1" id="KW-1133">Transmembrane helix</keyword>
<dbReference type="SUPFAM" id="SSF81324">
    <property type="entry name" value="Voltage-gated potassium channels"/>
    <property type="match status" value="1"/>
</dbReference>
<evidence type="ECO:0000259" key="2">
    <source>
        <dbReference type="Pfam" id="PF07885"/>
    </source>
</evidence>
<evidence type="ECO:0000313" key="4">
    <source>
        <dbReference type="Proteomes" id="UP001519295"/>
    </source>
</evidence>
<dbReference type="InterPro" id="IPR013099">
    <property type="entry name" value="K_chnl_dom"/>
</dbReference>
<proteinExistence type="predicted"/>
<feature type="transmembrane region" description="Helical" evidence="1">
    <location>
        <begin position="156"/>
        <end position="178"/>
    </location>
</feature>
<feature type="transmembrane region" description="Helical" evidence="1">
    <location>
        <begin position="89"/>
        <end position="113"/>
    </location>
</feature>
<dbReference type="EMBL" id="JAGINU010000001">
    <property type="protein sequence ID" value="MBP2368588.1"/>
    <property type="molecule type" value="Genomic_DNA"/>
</dbReference>
<comment type="caution">
    <text evidence="3">The sequence shown here is derived from an EMBL/GenBank/DDBJ whole genome shotgun (WGS) entry which is preliminary data.</text>
</comment>